<name>I9X2I5_RHILT</name>
<accession>I9X2I5</accession>
<dbReference type="InterPro" id="IPR001867">
    <property type="entry name" value="OmpR/PhoB-type_DNA-bd"/>
</dbReference>
<dbReference type="AlphaFoldDB" id="I9X2I5"/>
<dbReference type="SMART" id="SM00862">
    <property type="entry name" value="Trans_reg_C"/>
    <property type="match status" value="1"/>
</dbReference>
<organism evidence="3 4">
    <name type="scientific">Rhizobium leguminosarum bv. trifolii WSM597</name>
    <dbReference type="NCBI Taxonomy" id="754764"/>
    <lineage>
        <taxon>Bacteria</taxon>
        <taxon>Pseudomonadati</taxon>
        <taxon>Pseudomonadota</taxon>
        <taxon>Alphaproteobacteria</taxon>
        <taxon>Hyphomicrobiales</taxon>
        <taxon>Rhizobiaceae</taxon>
        <taxon>Rhizobium/Agrobacterium group</taxon>
        <taxon>Rhizobium</taxon>
    </lineage>
</organism>
<evidence type="ECO:0000313" key="3">
    <source>
        <dbReference type="EMBL" id="EJB02921.1"/>
    </source>
</evidence>
<dbReference type="InterPro" id="IPR016032">
    <property type="entry name" value="Sig_transdc_resp-reg_C-effctor"/>
</dbReference>
<feature type="domain" description="OmpR/PhoB-type" evidence="2">
    <location>
        <begin position="133"/>
        <end position="213"/>
    </location>
</feature>
<dbReference type="GO" id="GO:0003677">
    <property type="term" value="F:DNA binding"/>
    <property type="evidence" value="ECO:0007669"/>
    <property type="project" value="UniProtKB-KW"/>
</dbReference>
<evidence type="ECO:0000259" key="2">
    <source>
        <dbReference type="SMART" id="SM00862"/>
    </source>
</evidence>
<dbReference type="GO" id="GO:0006355">
    <property type="term" value="P:regulation of DNA-templated transcription"/>
    <property type="evidence" value="ECO:0007669"/>
    <property type="project" value="InterPro"/>
</dbReference>
<evidence type="ECO:0000256" key="1">
    <source>
        <dbReference type="ARBA" id="ARBA00023125"/>
    </source>
</evidence>
<gene>
    <name evidence="3" type="ORF">Rleg9DRAFT_1736</name>
</gene>
<dbReference type="Gene3D" id="1.10.10.10">
    <property type="entry name" value="Winged helix-like DNA-binding domain superfamily/Winged helix DNA-binding domain"/>
    <property type="match status" value="1"/>
</dbReference>
<dbReference type="InterPro" id="IPR036388">
    <property type="entry name" value="WH-like_DNA-bd_sf"/>
</dbReference>
<dbReference type="HOGENOM" id="CLU_1266063_0_0_5"/>
<sequence>MTFRSKMVTIQITVSERAKATLDRQAQERKIASSMWAGQLFDMGFAAVCGREKSMPVSDGDLDAIVGAVLLLRAKEKWDTATLAKSLGVSEPTVVKMLEAWKIYRAGADAAPRQAVSTNDTQVESLNEALAMEDLLKLDMRKRYRIVLEVLVRAPGAFVPMERIVGKLFEDHPDGGPDDADGIVHNNVSLMRRDVLKPHGWTIKASRGEGYRLERLQA</sequence>
<protein>
    <submittedName>
        <fullName evidence="3">Transcriptional regulatory protein</fullName>
    </submittedName>
</protein>
<dbReference type="GO" id="GO:0000160">
    <property type="term" value="P:phosphorelay signal transduction system"/>
    <property type="evidence" value="ECO:0007669"/>
    <property type="project" value="InterPro"/>
</dbReference>
<dbReference type="Proteomes" id="UP000005092">
    <property type="component" value="Unassembled WGS sequence"/>
</dbReference>
<evidence type="ECO:0000313" key="4">
    <source>
        <dbReference type="Proteomes" id="UP000005092"/>
    </source>
</evidence>
<dbReference type="SUPFAM" id="SSF46894">
    <property type="entry name" value="C-terminal effector domain of the bipartite response regulators"/>
    <property type="match status" value="1"/>
</dbReference>
<proteinExistence type="predicted"/>
<reference evidence="3 4" key="1">
    <citation type="submission" date="2012-02" db="EMBL/GenBank/DDBJ databases">
        <title>Improved High-Quality Draft Sequence of Rhizobium leguminosarum bv. trifolii WSM597.</title>
        <authorList>
            <consortium name="US DOE Joint Genome Institute"/>
            <person name="Lucas S."/>
            <person name="Han J."/>
            <person name="Lapidus A."/>
            <person name="Cheng J.-F."/>
            <person name="Goodwin L."/>
            <person name="Pitluck S."/>
            <person name="Peters L."/>
            <person name="Ovchinnikova G."/>
            <person name="Held B."/>
            <person name="Detter J.C."/>
            <person name="Han C."/>
            <person name="Tapia R."/>
            <person name="Land M."/>
            <person name="Hauser L."/>
            <person name="Kyrpides N."/>
            <person name="Ivanova N."/>
            <person name="Pagani I."/>
            <person name="Brau L."/>
            <person name="Yates R."/>
            <person name="O'Hara G."/>
            <person name="Rui T."/>
            <person name="Howieson J."/>
            <person name="Reeve W."/>
            <person name="Woyke T."/>
        </authorList>
    </citation>
    <scope>NUCLEOTIDE SEQUENCE [LARGE SCALE GENOMIC DNA]</scope>
    <source>
        <strain evidence="3 4">WSM597</strain>
    </source>
</reference>
<keyword evidence="1" id="KW-0238">DNA-binding</keyword>
<dbReference type="EMBL" id="JH719381">
    <property type="protein sequence ID" value="EJB02921.1"/>
    <property type="molecule type" value="Genomic_DNA"/>
</dbReference>